<comment type="caution">
    <text evidence="12">The sequence shown here is derived from an EMBL/GenBank/DDBJ whole genome shotgun (WGS) entry which is preliminary data.</text>
</comment>
<organism evidence="12 14">
    <name type="scientific">Synchytrium endobioticum</name>
    <dbReference type="NCBI Taxonomy" id="286115"/>
    <lineage>
        <taxon>Eukaryota</taxon>
        <taxon>Fungi</taxon>
        <taxon>Fungi incertae sedis</taxon>
        <taxon>Chytridiomycota</taxon>
        <taxon>Chytridiomycota incertae sedis</taxon>
        <taxon>Chytridiomycetes</taxon>
        <taxon>Synchytriales</taxon>
        <taxon>Synchytriaceae</taxon>
        <taxon>Synchytrium</taxon>
    </lineage>
</organism>
<keyword evidence="4" id="KW-0378">Hydrolase</keyword>
<dbReference type="GO" id="GO:0004521">
    <property type="term" value="F:RNA endonuclease activity"/>
    <property type="evidence" value="ECO:0007669"/>
    <property type="project" value="UniProtKB-UniRule"/>
</dbReference>
<evidence type="ECO:0000256" key="9">
    <source>
        <dbReference type="SAM" id="MobiDB-lite"/>
    </source>
</evidence>
<dbReference type="PANTHER" id="PTHR12814:SF2">
    <property type="entry name" value="RNA-BINDING PROTEIN NOB1"/>
    <property type="match status" value="1"/>
</dbReference>
<feature type="domain" description="Ribonuclease PIN" evidence="11">
    <location>
        <begin position="8"/>
        <end position="99"/>
    </location>
</feature>
<dbReference type="CDD" id="cd09876">
    <property type="entry name" value="PIN_Nob1-like"/>
    <property type="match status" value="1"/>
</dbReference>
<dbReference type="GO" id="GO:0005730">
    <property type="term" value="C:nucleolus"/>
    <property type="evidence" value="ECO:0007669"/>
    <property type="project" value="UniProtKB-SubCell"/>
</dbReference>
<comment type="subcellular location">
    <subcellularLocation>
        <location evidence="7">Nucleus</location>
        <location evidence="7">Nucleolus</location>
    </subcellularLocation>
</comment>
<dbReference type="EMBL" id="QEAN01000547">
    <property type="protein sequence ID" value="TPX33130.1"/>
    <property type="molecule type" value="Genomic_DNA"/>
</dbReference>
<keyword evidence="3 7" id="KW-0479">Metal-binding</keyword>
<evidence type="ECO:0000256" key="4">
    <source>
        <dbReference type="ARBA" id="ARBA00022801"/>
    </source>
</evidence>
<sequence>MPYQYKTLVLDTNALINLPPSQIAALSASSYATIPEVIVEIRDRQSKQGVLDSQFQYDLVSRLPSDEAVAAVTAFSKKTGDYPALSRTDLRLIALTWMLEKEENGDKYIRTDPKPVRTNQPGIKKLEQPSPVDKETAKESQSPPASANEFDDNHSSHEHAIESKAHAACEVPQSPDLVQAEPHDESPRTKTNQEDDDEGWITPSNIHKYKHRQHVKTSGPKKEVKEIAVACMTSDFAMQNVMMQMNLRVISGDGRMIRAVKTHVLRCHACFKITKDMDKKFCPSCGNPSLIRTSVGVDAQGHVTVYLKRGFQYNNRGTVYSIPALKGGRWEQGLVLREDQREYTQAVKAQAKREKQQKQADALSLDSILDGSFAKRGHHDVIIGTGRRNVNEGRRARR</sequence>
<dbReference type="FunFam" id="3.40.50.1010:FF:000020">
    <property type="entry name" value="20S-pre-rRNA D-site endonuclease NOB1"/>
    <property type="match status" value="1"/>
</dbReference>
<dbReference type="OrthoDB" id="446759at2759"/>
<evidence type="ECO:0000259" key="10">
    <source>
        <dbReference type="Pfam" id="PF08772"/>
    </source>
</evidence>
<evidence type="ECO:0000256" key="3">
    <source>
        <dbReference type="ARBA" id="ARBA00022723"/>
    </source>
</evidence>
<dbReference type="GO" id="GO:0046872">
    <property type="term" value="F:metal ion binding"/>
    <property type="evidence" value="ECO:0007669"/>
    <property type="project" value="UniProtKB-UniRule"/>
</dbReference>
<feature type="region of interest" description="Disordered" evidence="9">
    <location>
        <begin position="108"/>
        <end position="159"/>
    </location>
</feature>
<accession>A0A507BUJ2</accession>
<evidence type="ECO:0000256" key="8">
    <source>
        <dbReference type="PIRSR" id="PIRSR037125-1"/>
    </source>
</evidence>
<dbReference type="Gene3D" id="3.40.50.1010">
    <property type="entry name" value="5'-nuclease"/>
    <property type="match status" value="1"/>
</dbReference>
<evidence type="ECO:0000313" key="12">
    <source>
        <dbReference type="EMBL" id="TPX33130.1"/>
    </source>
</evidence>
<reference evidence="14 15" key="1">
    <citation type="journal article" date="2019" name="Sci. Rep.">
        <title>Comparative genomics of chytrid fungi reveal insights into the obligate biotrophic and pathogenic lifestyle of Synchytrium endobioticum.</title>
        <authorList>
            <person name="van de Vossenberg B.T.L.H."/>
            <person name="Warris S."/>
            <person name="Nguyen H.D.T."/>
            <person name="van Gent-Pelzer M.P.E."/>
            <person name="Joly D.L."/>
            <person name="van de Geest H.C."/>
            <person name="Bonants P.J.M."/>
            <person name="Smith D.S."/>
            <person name="Levesque C.A."/>
            <person name="van der Lee T.A.J."/>
        </authorList>
    </citation>
    <scope>NUCLEOTIDE SEQUENCE [LARGE SCALE GENOMIC DNA]</scope>
    <source>
        <strain evidence="13 15">LEV6574</strain>
        <strain evidence="12 14">MB42</strain>
    </source>
</reference>
<dbReference type="Pfam" id="PF08772">
    <property type="entry name" value="Zn_ribbon_NOB1"/>
    <property type="match status" value="1"/>
</dbReference>
<feature type="binding site" evidence="8">
    <location>
        <position position="282"/>
    </location>
    <ligand>
        <name>Zn(2+)</name>
        <dbReference type="ChEBI" id="CHEBI:29105"/>
    </ligand>
</feature>
<dbReference type="Gene3D" id="6.20.210.10">
    <property type="entry name" value="Nin one binding (NOB1), Zn-ribbon-like"/>
    <property type="match status" value="1"/>
</dbReference>
<feature type="compositionally biased region" description="Basic and acidic residues" evidence="9">
    <location>
        <begin position="124"/>
        <end position="138"/>
    </location>
</feature>
<protein>
    <recommendedName>
        <fullName evidence="7">20S-pre-rRNA D-site endonuclease NOB1</fullName>
    </recommendedName>
</protein>
<evidence type="ECO:0000256" key="7">
    <source>
        <dbReference type="PIRNR" id="PIRNR037125"/>
    </source>
</evidence>
<keyword evidence="14" id="KW-1185">Reference proteome</keyword>
<gene>
    <name evidence="13" type="ORF">SeLEV6574_g06844</name>
    <name evidence="12" type="ORF">SeMB42_g07522</name>
</gene>
<dbReference type="GO" id="GO:0005737">
    <property type="term" value="C:cytoplasm"/>
    <property type="evidence" value="ECO:0007669"/>
    <property type="project" value="UniProtKB-ARBA"/>
</dbReference>
<dbReference type="GO" id="GO:0030490">
    <property type="term" value="P:maturation of SSU-rRNA"/>
    <property type="evidence" value="ECO:0007669"/>
    <property type="project" value="TreeGrafter"/>
</dbReference>
<dbReference type="InterPro" id="IPR039907">
    <property type="entry name" value="NOB1"/>
</dbReference>
<evidence type="ECO:0000313" key="14">
    <source>
        <dbReference type="Proteomes" id="UP000317494"/>
    </source>
</evidence>
<proteinExistence type="inferred from homology"/>
<dbReference type="VEuPathDB" id="FungiDB:SeMB42_g07522"/>
<dbReference type="AlphaFoldDB" id="A0A507BUJ2"/>
<keyword evidence="5 7" id="KW-0862">Zinc</keyword>
<dbReference type="InterPro" id="IPR017117">
    <property type="entry name" value="Nob1_euk"/>
</dbReference>
<feature type="binding site" evidence="8">
    <location>
        <position position="270"/>
    </location>
    <ligand>
        <name>Zn(2+)</name>
        <dbReference type="ChEBI" id="CHEBI:29105"/>
    </ligand>
</feature>
<comment type="function">
    <text evidence="7">Required for the synthesis of 40S ribosome subunits. Has a role in processing 20S pre-rRNA into the mature 18S rRNA, where it is required for cleavage at the 3' end of the mature 18S rRNA (D-site). Accompanies the 20S pre-rRNA from the nucleus to the cytoplasm.</text>
</comment>
<evidence type="ECO:0000256" key="6">
    <source>
        <dbReference type="ARBA" id="ARBA00023242"/>
    </source>
</evidence>
<dbReference type="SUPFAM" id="SSF144206">
    <property type="entry name" value="NOB1 zinc finger-like"/>
    <property type="match status" value="1"/>
</dbReference>
<evidence type="ECO:0000313" key="15">
    <source>
        <dbReference type="Proteomes" id="UP000320475"/>
    </source>
</evidence>
<name>A0A507BUJ2_9FUNG</name>
<feature type="region of interest" description="Disordered" evidence="9">
    <location>
        <begin position="177"/>
        <end position="220"/>
    </location>
</feature>
<evidence type="ECO:0000313" key="13">
    <source>
        <dbReference type="EMBL" id="TPX40028.1"/>
    </source>
</evidence>
<evidence type="ECO:0000256" key="1">
    <source>
        <dbReference type="ARBA" id="ARBA00005858"/>
    </source>
</evidence>
<feature type="domain" description="Nin one binding (NOB1) Zn-ribbon-like" evidence="10">
    <location>
        <begin position="257"/>
        <end position="328"/>
    </location>
</feature>
<dbReference type="GO" id="GO:0030688">
    <property type="term" value="C:preribosome, small subunit precursor"/>
    <property type="evidence" value="ECO:0007669"/>
    <property type="project" value="TreeGrafter"/>
</dbReference>
<dbReference type="InterPro" id="IPR036283">
    <property type="entry name" value="NOB1_Zf-like_sf"/>
</dbReference>
<evidence type="ECO:0000256" key="2">
    <source>
        <dbReference type="ARBA" id="ARBA00022722"/>
    </source>
</evidence>
<dbReference type="EMBL" id="QEAM01000421">
    <property type="protein sequence ID" value="TPX40028.1"/>
    <property type="molecule type" value="Genomic_DNA"/>
</dbReference>
<dbReference type="Proteomes" id="UP000320475">
    <property type="component" value="Unassembled WGS sequence"/>
</dbReference>
<keyword evidence="2" id="KW-0540">Nuclease</keyword>
<evidence type="ECO:0000256" key="5">
    <source>
        <dbReference type="ARBA" id="ARBA00022833"/>
    </source>
</evidence>
<dbReference type="PIRSF" id="PIRSF037125">
    <property type="entry name" value="D-site_20S_pre-rRNA_nuclease"/>
    <property type="match status" value="1"/>
</dbReference>
<dbReference type="GO" id="GO:0016787">
    <property type="term" value="F:hydrolase activity"/>
    <property type="evidence" value="ECO:0007669"/>
    <property type="project" value="UniProtKB-KW"/>
</dbReference>
<comment type="similarity">
    <text evidence="1 7">Belongs to the NOB1 family.</text>
</comment>
<keyword evidence="6 7" id="KW-0539">Nucleus</keyword>
<dbReference type="InterPro" id="IPR014881">
    <property type="entry name" value="NOB1_Zn-bd"/>
</dbReference>
<feature type="binding site" evidence="8">
    <location>
        <position position="285"/>
    </location>
    <ligand>
        <name>Zn(2+)</name>
        <dbReference type="ChEBI" id="CHEBI:29105"/>
    </ligand>
</feature>
<dbReference type="InterPro" id="IPR033411">
    <property type="entry name" value="Ribonuclease_PIN"/>
</dbReference>
<evidence type="ECO:0000259" key="11">
    <source>
        <dbReference type="Pfam" id="PF17146"/>
    </source>
</evidence>
<dbReference type="STRING" id="286115.A0A507BUJ2"/>
<dbReference type="Proteomes" id="UP000317494">
    <property type="component" value="Unassembled WGS sequence"/>
</dbReference>
<dbReference type="PANTHER" id="PTHR12814">
    <property type="entry name" value="RNA-BINDING PROTEIN NOB1"/>
    <property type="match status" value="1"/>
</dbReference>
<dbReference type="Pfam" id="PF17146">
    <property type="entry name" value="PIN_6"/>
    <property type="match status" value="1"/>
</dbReference>
<feature type="binding site" evidence="8">
    <location>
        <position position="267"/>
    </location>
    <ligand>
        <name>Zn(2+)</name>
        <dbReference type="ChEBI" id="CHEBI:29105"/>
    </ligand>
</feature>
<feature type="compositionally biased region" description="Basic and acidic residues" evidence="9">
    <location>
        <begin position="181"/>
        <end position="193"/>
    </location>
</feature>